<dbReference type="PANTHER" id="PTHR11548">
    <property type="entry name" value="THYMIDYLATE SYNTHASE 1"/>
    <property type="match status" value="1"/>
</dbReference>
<dbReference type="Pfam" id="PF14251">
    <property type="entry name" value="PterinBD-DUF4346"/>
    <property type="match status" value="1"/>
</dbReference>
<feature type="domain" description="Thymidylate synthase/dCMP hydroxymethylase" evidence="3">
    <location>
        <begin position="272"/>
        <end position="409"/>
    </location>
</feature>
<dbReference type="SUPFAM" id="SSF55831">
    <property type="entry name" value="Thymidylate synthase/dCMP hydroxymethylase"/>
    <property type="match status" value="1"/>
</dbReference>
<organism evidence="5 6">
    <name type="scientific">Hassallia byssoidea VB512170</name>
    <dbReference type="NCBI Taxonomy" id="1304833"/>
    <lineage>
        <taxon>Bacteria</taxon>
        <taxon>Bacillati</taxon>
        <taxon>Cyanobacteriota</taxon>
        <taxon>Cyanophyceae</taxon>
        <taxon>Nostocales</taxon>
        <taxon>Tolypothrichaceae</taxon>
        <taxon>Hassallia</taxon>
    </lineage>
</organism>
<dbReference type="EMBL" id="JTCM02000012">
    <property type="protein sequence ID" value="NEU72621.1"/>
    <property type="molecule type" value="Genomic_DNA"/>
</dbReference>
<gene>
    <name evidence="5" type="ORF">PI95_008575</name>
</gene>
<dbReference type="InterPro" id="IPR045097">
    <property type="entry name" value="Thymidate_synth/dCMP_Mease"/>
</dbReference>
<feature type="domain" description="DUF4346" evidence="4">
    <location>
        <begin position="419"/>
        <end position="496"/>
    </location>
</feature>
<dbReference type="InterPro" id="IPR025595">
    <property type="entry name" value="PterinBD-DUF4346"/>
</dbReference>
<dbReference type="InterPro" id="IPR036926">
    <property type="entry name" value="Thymidate_synth/dCMP_Mease_sf"/>
</dbReference>
<evidence type="ECO:0000256" key="1">
    <source>
        <dbReference type="ARBA" id="ARBA00022603"/>
    </source>
</evidence>
<dbReference type="Pfam" id="PF00303">
    <property type="entry name" value="Thymidylat_synt"/>
    <property type="match status" value="1"/>
</dbReference>
<dbReference type="CDD" id="cd00351">
    <property type="entry name" value="TS_Pyrimidine_HMase"/>
    <property type="match status" value="1"/>
</dbReference>
<dbReference type="GO" id="GO:0005829">
    <property type="term" value="C:cytosol"/>
    <property type="evidence" value="ECO:0007669"/>
    <property type="project" value="TreeGrafter"/>
</dbReference>
<dbReference type="GO" id="GO:0006231">
    <property type="term" value="P:dTMP biosynthetic process"/>
    <property type="evidence" value="ECO:0007669"/>
    <property type="project" value="TreeGrafter"/>
</dbReference>
<sequence>MTLAGKATQFEYKALYKPNQLIYGLGQTAVITGWTVKQAIAKHLDSSEYAVIGQLYSPTRGINLLIRNLLYNPHVRFLVVLNATKEDKNAGAGECLLDFFRNGFEEGVCDTGLRCWVIRSAIPGYIDLEVEATALQQLRESVKYCEAKSITEAVDRVKFYAQSEALEAWGNKLEFPLSTVQPNILPGPRYGHRIEGKTIAETWVKIIHRIKTTGTIRPTGYDGQWQELIDLMAVVTDEPEDFYFPEPNYLPVDRNFLQEYISQILDDAPYREGLKYTYGQRLRSWFGRDQIEQVIQKLIGEIDAASAVMNLWDVKDHDKGGSPCLNHIWLRVVDNELSLTATLRSNDMFAAWVANAMGLRALQQHIRNEMQERSKYDLKMGPLITISQSAHIYDDTWSNAEQLIQKQYATICRKIDYYDPAGNFLIELDESKIVVTHTTPGSGEVVGCYSGFDALKLIREICAASPSIRPDHAGYLGMELNKAAECLKTGKQYVQDSK</sequence>
<evidence type="ECO:0000259" key="3">
    <source>
        <dbReference type="Pfam" id="PF00303"/>
    </source>
</evidence>
<keyword evidence="2" id="KW-0808">Transferase</keyword>
<evidence type="ECO:0000259" key="4">
    <source>
        <dbReference type="Pfam" id="PF14251"/>
    </source>
</evidence>
<evidence type="ECO:0000313" key="5">
    <source>
        <dbReference type="EMBL" id="NEU72621.1"/>
    </source>
</evidence>
<dbReference type="RefSeq" id="WP_039747411.1">
    <property type="nucleotide sequence ID" value="NZ_JTCM02000012.1"/>
</dbReference>
<keyword evidence="6" id="KW-1185">Reference proteome</keyword>
<reference evidence="5 6" key="1">
    <citation type="journal article" date="2015" name="Genome Announc.">
        <title>Draft Genome Sequence of Cyanobacterium Hassallia byssoidea Strain VB512170, Isolated from Monuments in India.</title>
        <authorList>
            <person name="Singh D."/>
            <person name="Chandrababunaidu M.M."/>
            <person name="Panda A."/>
            <person name="Sen D."/>
            <person name="Bhattacharyya S."/>
            <person name="Adhikary S.P."/>
            <person name="Tripathy S."/>
        </authorList>
    </citation>
    <scope>NUCLEOTIDE SEQUENCE [LARGE SCALE GENOMIC DNA]</scope>
    <source>
        <strain evidence="5 6">VB512170</strain>
    </source>
</reference>
<dbReference type="Proteomes" id="UP000031549">
    <property type="component" value="Unassembled WGS sequence"/>
</dbReference>
<dbReference type="Gene3D" id="3.30.572.10">
    <property type="entry name" value="Thymidylate synthase/dCMP hydroxymethylase domain"/>
    <property type="match status" value="1"/>
</dbReference>
<dbReference type="InterPro" id="IPR023451">
    <property type="entry name" value="Thymidate_synth/dCMP_Mease_dom"/>
</dbReference>
<dbReference type="GO" id="GO:0032259">
    <property type="term" value="P:methylation"/>
    <property type="evidence" value="ECO:0007669"/>
    <property type="project" value="UniProtKB-KW"/>
</dbReference>
<protein>
    <submittedName>
        <fullName evidence="5">Thymidylate synthase</fullName>
    </submittedName>
</protein>
<proteinExistence type="predicted"/>
<evidence type="ECO:0000256" key="2">
    <source>
        <dbReference type="ARBA" id="ARBA00022679"/>
    </source>
</evidence>
<accession>A0A846H7W6</accession>
<dbReference type="PANTHER" id="PTHR11548:SF1">
    <property type="entry name" value="THYMIDYLATE SYNTHASE 1"/>
    <property type="match status" value="1"/>
</dbReference>
<comment type="caution">
    <text evidence="5">The sequence shown here is derived from an EMBL/GenBank/DDBJ whole genome shotgun (WGS) entry which is preliminary data.</text>
</comment>
<name>A0A846H7W6_9CYAN</name>
<dbReference type="GO" id="GO:0004799">
    <property type="term" value="F:thymidylate synthase activity"/>
    <property type="evidence" value="ECO:0007669"/>
    <property type="project" value="TreeGrafter"/>
</dbReference>
<evidence type="ECO:0000313" key="6">
    <source>
        <dbReference type="Proteomes" id="UP000031549"/>
    </source>
</evidence>
<dbReference type="AlphaFoldDB" id="A0A846H7W6"/>
<keyword evidence="1" id="KW-0489">Methyltransferase</keyword>